<comment type="subunit">
    <text evidence="5">Monomer.</text>
</comment>
<comment type="catalytic activity">
    <reaction evidence="1">
        <text>Endonucleolytic cleavage to 5'-phosphomonoester.</text>
        <dbReference type="EC" id="3.1.26.4"/>
    </reaction>
</comment>
<evidence type="ECO:0000256" key="1">
    <source>
        <dbReference type="ARBA" id="ARBA00000077"/>
    </source>
</evidence>
<comment type="function">
    <text evidence="3">Endonuclease that specifically degrades the RNA of RNA-DNA hybrids.</text>
</comment>
<dbReference type="PROSITE" id="PS50879">
    <property type="entry name" value="RNASE_H_1"/>
    <property type="match status" value="1"/>
</dbReference>
<feature type="region of interest" description="Disordered" evidence="13">
    <location>
        <begin position="237"/>
        <end position="278"/>
    </location>
</feature>
<dbReference type="eggNOG" id="COG0328">
    <property type="taxonomic scope" value="Bacteria"/>
</dbReference>
<dbReference type="InterPro" id="IPR012337">
    <property type="entry name" value="RNaseH-like_sf"/>
</dbReference>
<evidence type="ECO:0000256" key="8">
    <source>
        <dbReference type="ARBA" id="ARBA00022722"/>
    </source>
</evidence>
<organism evidence="15 16">
    <name type="scientific">Lentilactobacillus curieae</name>
    <dbReference type="NCBI Taxonomy" id="1138822"/>
    <lineage>
        <taxon>Bacteria</taxon>
        <taxon>Bacillati</taxon>
        <taxon>Bacillota</taxon>
        <taxon>Bacilli</taxon>
        <taxon>Lactobacillales</taxon>
        <taxon>Lactobacillaceae</taxon>
        <taxon>Lentilactobacillus</taxon>
    </lineage>
</organism>
<accession>A0A1S6QIB3</accession>
<dbReference type="FunFam" id="3.40.970.10:FF:000002">
    <property type="entry name" value="Ribonuclease H"/>
    <property type="match status" value="1"/>
</dbReference>
<evidence type="ECO:0000256" key="5">
    <source>
        <dbReference type="ARBA" id="ARBA00011245"/>
    </source>
</evidence>
<gene>
    <name evidence="15" type="ORF">PL11_005115</name>
</gene>
<dbReference type="SUPFAM" id="SSF55658">
    <property type="entry name" value="L9 N-domain-like"/>
    <property type="match status" value="1"/>
</dbReference>
<evidence type="ECO:0000256" key="4">
    <source>
        <dbReference type="ARBA" id="ARBA00005300"/>
    </source>
</evidence>
<evidence type="ECO:0000256" key="3">
    <source>
        <dbReference type="ARBA" id="ARBA00004065"/>
    </source>
</evidence>
<feature type="compositionally biased region" description="Polar residues" evidence="13">
    <location>
        <begin position="246"/>
        <end position="256"/>
    </location>
</feature>
<dbReference type="InterPro" id="IPR036397">
    <property type="entry name" value="RNaseH_sf"/>
</dbReference>
<evidence type="ECO:0000313" key="15">
    <source>
        <dbReference type="EMBL" id="AQW21352.1"/>
    </source>
</evidence>
<dbReference type="Gene3D" id="3.30.420.10">
    <property type="entry name" value="Ribonuclease H-like superfamily/Ribonuclease H"/>
    <property type="match status" value="1"/>
</dbReference>
<protein>
    <recommendedName>
        <fullName evidence="7">Ribonuclease H</fullName>
        <ecNumber evidence="6">3.1.26.4</ecNumber>
    </recommendedName>
</protein>
<evidence type="ECO:0000256" key="7">
    <source>
        <dbReference type="ARBA" id="ARBA00017721"/>
    </source>
</evidence>
<dbReference type="InterPro" id="IPR002156">
    <property type="entry name" value="RNaseH_domain"/>
</dbReference>
<keyword evidence="12" id="KW-0460">Magnesium</keyword>
<keyword evidence="11" id="KW-0378">Hydrolase</keyword>
<evidence type="ECO:0000256" key="9">
    <source>
        <dbReference type="ARBA" id="ARBA00022723"/>
    </source>
</evidence>
<dbReference type="GO" id="GO:0046872">
    <property type="term" value="F:metal ion binding"/>
    <property type="evidence" value="ECO:0007669"/>
    <property type="project" value="UniProtKB-KW"/>
</dbReference>
<dbReference type="InterPro" id="IPR011320">
    <property type="entry name" value="RNase_H1_N"/>
</dbReference>
<feature type="compositionally biased region" description="Basic and acidic residues" evidence="13">
    <location>
        <begin position="260"/>
        <end position="278"/>
    </location>
</feature>
<evidence type="ECO:0000256" key="6">
    <source>
        <dbReference type="ARBA" id="ARBA00012180"/>
    </source>
</evidence>
<evidence type="ECO:0000256" key="10">
    <source>
        <dbReference type="ARBA" id="ARBA00022759"/>
    </source>
</evidence>
<dbReference type="Gene3D" id="3.40.970.10">
    <property type="entry name" value="Ribonuclease H1, N-terminal domain"/>
    <property type="match status" value="1"/>
</dbReference>
<evidence type="ECO:0000256" key="12">
    <source>
        <dbReference type="ARBA" id="ARBA00022842"/>
    </source>
</evidence>
<keyword evidence="8" id="KW-0540">Nuclease</keyword>
<dbReference type="SUPFAM" id="SSF53098">
    <property type="entry name" value="Ribonuclease H-like"/>
    <property type="match status" value="1"/>
</dbReference>
<dbReference type="eggNOG" id="COG3341">
    <property type="taxonomic scope" value="Bacteria"/>
</dbReference>
<dbReference type="EC" id="3.1.26.4" evidence="6"/>
<reference evidence="15 16" key="1">
    <citation type="journal article" date="2015" name="Genome Announc.">
        <title>Genome Sequence of Lactobacillus curieae CCTCC M 2011381T, a Novel Producer of Gamma-aminobutyric Acid.</title>
        <authorList>
            <person name="Wang Y."/>
            <person name="Wang Y."/>
            <person name="Lang C."/>
            <person name="Wei D."/>
            <person name="Xu P."/>
            <person name="Xie J."/>
        </authorList>
    </citation>
    <scope>NUCLEOTIDE SEQUENCE [LARGE SCALE GENOMIC DNA]</scope>
    <source>
        <strain evidence="15 16">CCTCC M 2011381</strain>
    </source>
</reference>
<evidence type="ECO:0000256" key="2">
    <source>
        <dbReference type="ARBA" id="ARBA00001946"/>
    </source>
</evidence>
<dbReference type="KEGG" id="lcu:PL11_005115"/>
<dbReference type="InterPro" id="IPR009027">
    <property type="entry name" value="Ribosomal_bL9/RNase_H1_N"/>
</dbReference>
<proteinExistence type="inferred from homology"/>
<feature type="domain" description="RNase H type-1" evidence="14">
    <location>
        <begin position="74"/>
        <end position="230"/>
    </location>
</feature>
<evidence type="ECO:0000313" key="16">
    <source>
        <dbReference type="Proteomes" id="UP000030361"/>
    </source>
</evidence>
<name>A0A1S6QIB3_9LACO</name>
<dbReference type="AlphaFoldDB" id="A0A1S6QIB3"/>
<dbReference type="InterPro" id="IPR022892">
    <property type="entry name" value="RNaseHI"/>
</dbReference>
<dbReference type="GO" id="GO:0004523">
    <property type="term" value="F:RNA-DNA hybrid ribonuclease activity"/>
    <property type="evidence" value="ECO:0007669"/>
    <property type="project" value="UniProtKB-EC"/>
</dbReference>
<keyword evidence="10" id="KW-0255">Endonuclease</keyword>
<dbReference type="InterPro" id="IPR050092">
    <property type="entry name" value="RNase_H"/>
</dbReference>
<evidence type="ECO:0000256" key="11">
    <source>
        <dbReference type="ARBA" id="ARBA00022801"/>
    </source>
</evidence>
<dbReference type="GO" id="GO:0003676">
    <property type="term" value="F:nucleic acid binding"/>
    <property type="evidence" value="ECO:0007669"/>
    <property type="project" value="InterPro"/>
</dbReference>
<dbReference type="Proteomes" id="UP000030361">
    <property type="component" value="Chromosome"/>
</dbReference>
<dbReference type="EMBL" id="CP018906">
    <property type="protein sequence ID" value="AQW21352.1"/>
    <property type="molecule type" value="Genomic_DNA"/>
</dbReference>
<keyword evidence="9" id="KW-0479">Metal-binding</keyword>
<dbReference type="Pfam" id="PF00075">
    <property type="entry name" value="RNase_H"/>
    <property type="match status" value="1"/>
</dbReference>
<dbReference type="InterPro" id="IPR037056">
    <property type="entry name" value="RNase_H1_N_sf"/>
</dbReference>
<evidence type="ECO:0000259" key="14">
    <source>
        <dbReference type="PROSITE" id="PS50879"/>
    </source>
</evidence>
<dbReference type="GO" id="GO:0043137">
    <property type="term" value="P:DNA replication, removal of RNA primer"/>
    <property type="evidence" value="ECO:0007669"/>
    <property type="project" value="TreeGrafter"/>
</dbReference>
<dbReference type="PANTHER" id="PTHR10642:SF26">
    <property type="entry name" value="RIBONUCLEASE H1"/>
    <property type="match status" value="1"/>
</dbReference>
<comment type="similarity">
    <text evidence="4">Belongs to the RNase H family.</text>
</comment>
<comment type="cofactor">
    <cofactor evidence="2">
        <name>Mg(2+)</name>
        <dbReference type="ChEBI" id="CHEBI:18420"/>
    </cofactor>
</comment>
<evidence type="ECO:0000256" key="13">
    <source>
        <dbReference type="SAM" id="MobiDB-lite"/>
    </source>
</evidence>
<keyword evidence="16" id="KW-1185">Reference proteome</keyword>
<dbReference type="Pfam" id="PF01693">
    <property type="entry name" value="Cauli_VI"/>
    <property type="match status" value="1"/>
</dbReference>
<sequence length="298" mass="33519">MLCYFVLIWRLNFIKFYAVKKGRQPGVYTTWPAAQKQISKFPGAVFKSFQTKKEAEDFIAGKGGNGNLVTSEPNDSEIVVYTDGGSRNHGNVAGGHVKDTDPAAWAYLIIKDGVRIPGTGGEFGATNNRMEIMGLRNALQYLVDEELNEKKVHVIADSKYVLDAITLGWLAGWRKRGYKRSQGELKNRELWQDIDKLLPKFTNIVYSWTKGHADNDGNVYVDELLNKTMDQMTAGKEVTVPKPHQVSKQATKSIKVNSAKKPENAEPKKNRDDNPKIKESVEAIKENLWQLGLFDDKN</sequence>
<dbReference type="CDD" id="cd09278">
    <property type="entry name" value="RNase_HI_prokaryote_like"/>
    <property type="match status" value="1"/>
</dbReference>
<dbReference type="PANTHER" id="PTHR10642">
    <property type="entry name" value="RIBONUCLEASE H1"/>
    <property type="match status" value="1"/>
</dbReference>